<proteinExistence type="predicted"/>
<gene>
    <name evidence="1" type="ORF">PBAH0796_LOCUS27536</name>
</gene>
<name>A0A7S0FW43_9DINO</name>
<dbReference type="AlphaFoldDB" id="A0A7S0FW43"/>
<protein>
    <submittedName>
        <fullName evidence="1">Uncharacterized protein</fullName>
    </submittedName>
</protein>
<sequence>MSTTMVDMISCFRPGIPEAAEARKLQAQLAVLQQQCAAQEADITSLKCMLQQEHKTLELVRSQAATTAVETAAAPPLPTSCHDAPVHRTDCRWLCRRLLCWTRGANIDAGEGGAVRPSGDVCQKVAFEEQWEVPEDAAARKQKCEHPVDPLMQRAAEMSPKGSKFLKDFLELHGATVLGGEYGIENFEAPLACGTKIREDIWQVVD</sequence>
<organism evidence="1">
    <name type="scientific">Pyrodinium bahamense</name>
    <dbReference type="NCBI Taxonomy" id="73915"/>
    <lineage>
        <taxon>Eukaryota</taxon>
        <taxon>Sar</taxon>
        <taxon>Alveolata</taxon>
        <taxon>Dinophyceae</taxon>
        <taxon>Gonyaulacales</taxon>
        <taxon>Pyrocystaceae</taxon>
        <taxon>Pyrodinium</taxon>
    </lineage>
</organism>
<accession>A0A7S0FW43</accession>
<reference evidence="1" key="1">
    <citation type="submission" date="2021-01" db="EMBL/GenBank/DDBJ databases">
        <authorList>
            <person name="Corre E."/>
            <person name="Pelletier E."/>
            <person name="Niang G."/>
            <person name="Scheremetjew M."/>
            <person name="Finn R."/>
            <person name="Kale V."/>
            <person name="Holt S."/>
            <person name="Cochrane G."/>
            <person name="Meng A."/>
            <person name="Brown T."/>
            <person name="Cohen L."/>
        </authorList>
    </citation>
    <scope>NUCLEOTIDE SEQUENCE</scope>
    <source>
        <strain evidence="1">Pbaha01</strain>
    </source>
</reference>
<dbReference type="EMBL" id="HBEG01045228">
    <property type="protein sequence ID" value="CAD8383848.1"/>
    <property type="molecule type" value="Transcribed_RNA"/>
</dbReference>
<evidence type="ECO:0000313" key="1">
    <source>
        <dbReference type="EMBL" id="CAD8383848.1"/>
    </source>
</evidence>